<evidence type="ECO:0000256" key="3">
    <source>
        <dbReference type="ARBA" id="ARBA00023163"/>
    </source>
</evidence>
<dbReference type="PANTHER" id="PTHR30146:SF24">
    <property type="entry name" value="XYLOSE OPERON REGULATORY PROTEIN"/>
    <property type="match status" value="1"/>
</dbReference>
<dbReference type="Proteomes" id="UP001225316">
    <property type="component" value="Unassembled WGS sequence"/>
</dbReference>
<keyword evidence="1" id="KW-0805">Transcription regulation</keyword>
<dbReference type="PROSITE" id="PS50932">
    <property type="entry name" value="HTH_LACI_2"/>
    <property type="match status" value="1"/>
</dbReference>
<evidence type="ECO:0000259" key="4">
    <source>
        <dbReference type="PROSITE" id="PS50932"/>
    </source>
</evidence>
<evidence type="ECO:0000256" key="1">
    <source>
        <dbReference type="ARBA" id="ARBA00023015"/>
    </source>
</evidence>
<protein>
    <submittedName>
        <fullName evidence="5">LacI family DNA-binding transcriptional regulator</fullName>
    </submittedName>
</protein>
<dbReference type="Gene3D" id="1.10.260.40">
    <property type="entry name" value="lambda repressor-like DNA-binding domains"/>
    <property type="match status" value="1"/>
</dbReference>
<name>A0ABU1AY34_9BACT</name>
<dbReference type="InterPro" id="IPR000843">
    <property type="entry name" value="HTH_LacI"/>
</dbReference>
<dbReference type="InterPro" id="IPR010982">
    <property type="entry name" value="Lambda_DNA-bd_dom_sf"/>
</dbReference>
<keyword evidence="3" id="KW-0804">Transcription</keyword>
<reference evidence="5 6" key="1">
    <citation type="submission" date="2023-04" db="EMBL/GenBank/DDBJ databases">
        <title>A novel bacteria isolated from coastal sediment.</title>
        <authorList>
            <person name="Liu X.-J."/>
            <person name="Du Z.-J."/>
        </authorList>
    </citation>
    <scope>NUCLEOTIDE SEQUENCE [LARGE SCALE GENOMIC DNA]</scope>
    <source>
        <strain evidence="5 6">SDUM461003</strain>
    </source>
</reference>
<dbReference type="Pfam" id="PF00356">
    <property type="entry name" value="LacI"/>
    <property type="match status" value="1"/>
</dbReference>
<dbReference type="EMBL" id="JARXHW010000050">
    <property type="protein sequence ID" value="MDQ8209074.1"/>
    <property type="molecule type" value="Genomic_DNA"/>
</dbReference>
<gene>
    <name evidence="5" type="ORF">QEH52_16230</name>
</gene>
<dbReference type="CDD" id="cd01392">
    <property type="entry name" value="HTH_LacI"/>
    <property type="match status" value="1"/>
</dbReference>
<sequence>MISYRDIAKRAGVSTMTVSRAMRGDPKVRAVTAQKVEAAAQALGYVRNPIADSFMKQVRSKRVLSGVSRIAWVYPEKVNSGAHVIDAYYRGACEAARASGFEVDRFVLGEALSSRSLRRILQARGIRGMLISPTVGDLVDFDFDFEGFAAVMFGYSLRSPDMNRVSSHHSVNQFALLAHIRELGYRDVLYVSNWQQERRLNFGWLASTLAFGREHQSEMRIRHVYLDDFEEALATGGSSLQLPEVIVSCHQSLIGRLEQIGCRIPEDVGFVSPTVRPEGYRGRRLAGMNQCSELIGARAVELLSDSLAMNRLGVPEHPVTLLVRGQWCDGETLQSKC</sequence>
<organism evidence="5 6">
    <name type="scientific">Thalassobacterium maritimum</name>
    <dbReference type="NCBI Taxonomy" id="3041265"/>
    <lineage>
        <taxon>Bacteria</taxon>
        <taxon>Pseudomonadati</taxon>
        <taxon>Verrucomicrobiota</taxon>
        <taxon>Opitutia</taxon>
        <taxon>Puniceicoccales</taxon>
        <taxon>Coraliomargaritaceae</taxon>
        <taxon>Thalassobacterium</taxon>
    </lineage>
</organism>
<dbReference type="SMART" id="SM00354">
    <property type="entry name" value="HTH_LACI"/>
    <property type="match status" value="1"/>
</dbReference>
<evidence type="ECO:0000256" key="2">
    <source>
        <dbReference type="ARBA" id="ARBA00023125"/>
    </source>
</evidence>
<keyword evidence="6" id="KW-1185">Reference proteome</keyword>
<dbReference type="PANTHER" id="PTHR30146">
    <property type="entry name" value="LACI-RELATED TRANSCRIPTIONAL REPRESSOR"/>
    <property type="match status" value="1"/>
</dbReference>
<proteinExistence type="predicted"/>
<keyword evidence="2 5" id="KW-0238">DNA-binding</keyword>
<evidence type="ECO:0000313" key="6">
    <source>
        <dbReference type="Proteomes" id="UP001225316"/>
    </source>
</evidence>
<dbReference type="Gene3D" id="3.40.50.2300">
    <property type="match status" value="2"/>
</dbReference>
<comment type="caution">
    <text evidence="5">The sequence shown here is derived from an EMBL/GenBank/DDBJ whole genome shotgun (WGS) entry which is preliminary data.</text>
</comment>
<feature type="domain" description="HTH lacI-type" evidence="4">
    <location>
        <begin position="2"/>
        <end position="56"/>
    </location>
</feature>
<dbReference type="GO" id="GO:0003677">
    <property type="term" value="F:DNA binding"/>
    <property type="evidence" value="ECO:0007669"/>
    <property type="project" value="UniProtKB-KW"/>
</dbReference>
<evidence type="ECO:0000313" key="5">
    <source>
        <dbReference type="EMBL" id="MDQ8209074.1"/>
    </source>
</evidence>
<accession>A0ABU1AY34</accession>
<dbReference type="SUPFAM" id="SSF47413">
    <property type="entry name" value="lambda repressor-like DNA-binding domains"/>
    <property type="match status" value="1"/>
</dbReference>